<dbReference type="AlphaFoldDB" id="A0AAU7LHW2"/>
<evidence type="ECO:0000313" key="2">
    <source>
        <dbReference type="EMBL" id="XBP01473.1"/>
    </source>
</evidence>
<sequence length="179" mass="18467">MTAEQKEARVNLVASLVAGLTVALGGDSAVATLAAQIETENNYLGQKPEGLWAAEQRRFDAAIASCGPRNPDACDRARELGGISAQRDKDLASACADRTSPLCGVAIQLATTSGNFVFFDQRGVPFAVRADSPMLQASPDPRDGTWHYTIAASVAEGLAIDSGGGALSGIASAVRGCDQ</sequence>
<organism evidence="2">
    <name type="scientific">Achromobacter sp. HNDS-1</name>
    <dbReference type="NCBI Taxonomy" id="3151598"/>
    <lineage>
        <taxon>Bacteria</taxon>
        <taxon>Pseudomonadati</taxon>
        <taxon>Pseudomonadota</taxon>
        <taxon>Betaproteobacteria</taxon>
        <taxon>Burkholderiales</taxon>
        <taxon>Alcaligenaceae</taxon>
        <taxon>Achromobacter</taxon>
    </lineage>
</organism>
<dbReference type="InterPro" id="IPR049271">
    <property type="entry name" value="DUF6862"/>
</dbReference>
<dbReference type="RefSeq" id="WP_278989868.1">
    <property type="nucleotide sequence ID" value="NZ_CP157584.1"/>
</dbReference>
<dbReference type="Pfam" id="PF21726">
    <property type="entry name" value="DUF6862"/>
    <property type="match status" value="1"/>
</dbReference>
<dbReference type="KEGG" id="achh:ABFG95_13620"/>
<dbReference type="EMBL" id="CP157584">
    <property type="protein sequence ID" value="XBP01473.1"/>
    <property type="molecule type" value="Genomic_DNA"/>
</dbReference>
<evidence type="ECO:0000259" key="1">
    <source>
        <dbReference type="Pfam" id="PF21726"/>
    </source>
</evidence>
<accession>A0AAU7LHW2</accession>
<proteinExistence type="predicted"/>
<reference evidence="2" key="1">
    <citation type="submission" date="2024-05" db="EMBL/GenBank/DDBJ databases">
        <title>Transcriptome analysis of the degradation process of organic nitrogen by two heterotrophic nitrifying and aerobic denitrifying bacteria, Achromobacter sp. HNDS-1 and Enterobacter sp. HNDS-6.</title>
        <authorList>
            <person name="Huang Y."/>
        </authorList>
    </citation>
    <scope>NUCLEOTIDE SEQUENCE</scope>
    <source>
        <strain evidence="2">HNDS-1</strain>
    </source>
</reference>
<protein>
    <submittedName>
        <fullName evidence="2">DUF6862 domain-containing protein</fullName>
    </submittedName>
</protein>
<name>A0AAU7LHW2_9BURK</name>
<feature type="domain" description="DUF6862" evidence="1">
    <location>
        <begin position="55"/>
        <end position="115"/>
    </location>
</feature>
<gene>
    <name evidence="2" type="ORF">ABFG95_13620</name>
</gene>